<comment type="subcellular location">
    <subcellularLocation>
        <location evidence="1">Nucleus</location>
    </subcellularLocation>
</comment>
<dbReference type="FunFam" id="2.170.270.10:FF:000030">
    <property type="entry name" value="Histone-lysine N-methyltransferase ATX4"/>
    <property type="match status" value="1"/>
</dbReference>
<dbReference type="Pfam" id="PF00856">
    <property type="entry name" value="SET"/>
    <property type="match status" value="1"/>
</dbReference>
<dbReference type="PANTHER" id="PTHR45838:SF4">
    <property type="entry name" value="HISTONE-LYSINE N-METHYLTRANSFERASE TRITHORAX"/>
    <property type="match status" value="1"/>
</dbReference>
<feature type="region of interest" description="Disordered" evidence="9">
    <location>
        <begin position="552"/>
        <end position="589"/>
    </location>
</feature>
<dbReference type="SUPFAM" id="SSF82199">
    <property type="entry name" value="SET domain"/>
    <property type="match status" value="1"/>
</dbReference>
<evidence type="ECO:0000256" key="3">
    <source>
        <dbReference type="ARBA" id="ARBA00022771"/>
    </source>
</evidence>
<dbReference type="Gene3D" id="3.30.40.10">
    <property type="entry name" value="Zinc/RING finger domain, C3HC4 (zinc finger)"/>
    <property type="match status" value="1"/>
</dbReference>
<dbReference type="PROSITE" id="PS01359">
    <property type="entry name" value="ZF_PHD_1"/>
    <property type="match status" value="1"/>
</dbReference>
<evidence type="ECO:0000256" key="8">
    <source>
        <dbReference type="ARBA" id="ARBA00023242"/>
    </source>
</evidence>
<keyword evidence="7" id="KW-0804">Transcription</keyword>
<feature type="region of interest" description="Disordered" evidence="9">
    <location>
        <begin position="1175"/>
        <end position="1196"/>
    </location>
</feature>
<dbReference type="SUPFAM" id="SSF57903">
    <property type="entry name" value="FYVE/PHD zinc finger"/>
    <property type="match status" value="1"/>
</dbReference>
<feature type="compositionally biased region" description="Polar residues" evidence="9">
    <location>
        <begin position="1183"/>
        <end position="1196"/>
    </location>
</feature>
<dbReference type="InterPro" id="IPR013083">
    <property type="entry name" value="Znf_RING/FYVE/PHD"/>
</dbReference>
<keyword evidence="2" id="KW-0479">Metal-binding</keyword>
<reference evidence="10" key="1">
    <citation type="submission" date="2015-12" db="EMBL/GenBank/DDBJ databases">
        <title>Update maize B73 reference genome by single molecule sequencing technologies.</title>
        <authorList>
            <consortium name="Maize Genome Sequencing Project"/>
            <person name="Ware D."/>
        </authorList>
    </citation>
    <scope>NUCLEOTIDE SEQUENCE [LARGE SCALE GENOMIC DNA]</scope>
    <source>
        <tissue evidence="10">Seedling</tissue>
    </source>
</reference>
<keyword evidence="10" id="KW-0489">Methyltransferase</keyword>
<dbReference type="CDD" id="cd15492">
    <property type="entry name" value="PHD_BRPF_JADE_like"/>
    <property type="match status" value="1"/>
</dbReference>
<evidence type="ECO:0000256" key="2">
    <source>
        <dbReference type="ARBA" id="ARBA00022723"/>
    </source>
</evidence>
<dbReference type="InterPro" id="IPR001965">
    <property type="entry name" value="Znf_PHD"/>
</dbReference>
<dbReference type="Pfam" id="PF13831">
    <property type="entry name" value="PHD_2"/>
    <property type="match status" value="1"/>
</dbReference>
<keyword evidence="10" id="KW-0808">Transferase</keyword>
<dbReference type="InterPro" id="IPR001214">
    <property type="entry name" value="SET_dom"/>
</dbReference>
<sequence>MDGASWPARWPPPVPPLPSQVVFDTQTVRELVSCFSGLRMVCAHDFAVEMLPYGIISTFHCLSVRTSPLNMALLPCVYMQMDGVTLRHLLRPFAAQEAAAAGRVAAAPEQLFASHSTLQSGPPPRVGPSNELLTQVPGNYCTFDLAPDLTRANASNAAGTIDFTRAGPSSSAATLPKYPRHGLPASSSNEQSSFGALFPNRSANGMGIFTCQSSANEGIANVGVQFQDSSVHGLQKLPFKSMTHQHPTLPGDRIRVTCMNVGGEFFVGEAGLFGVICLCHRLRMSVAKFCEHAGGIPEKAGEIVCLENGMSIAQWFKFCIGVGGSIANTRWDWPEWAHMKSSPEEHILKSLASRNSGTGKMGLLSRYGKITGHMNKPAYSNDLSVEGGGHTNVEKLVNRTDETYYRKSVDVHETFTKNSALLQNSAVVNLGPAKNHPVHAFDLNPLTTPSGSPHFEASMGRHYNGNHLAHSHGIHLEKNFDASFCNPMPRFTGVMNHDSRACRPNFSNKTFQDTLSNASNTELKLGQSSYHQSMTTLSPLGQSTMIEFQKPQTHRPPINQNPSPKQATKISKSLSEHNEPSISTGNKKQPLEVVNGMKRSEGDELTDDTSKNSFISLFLSHLERNNTPEPIDDILNSNEHYLPKALDVACGSDHPESATRQIETRVPNDKHSKLASAIVHTKRRSEGISLSVASSGYNPQDASHANSQEHLIHGDSLSHLLPSQPNTGISKISARVSCHANCMSCIHVGNKSHQVAHGEIGVPCFYDKMARGHGTFERVDDCTHRSLRAFTKISCDNGKSCCSSRELLPSFCQNDQPTLGKSICGCCCKIQEDASKLGFIPGHMCRTHFSSDVGPVLANKPTIEGLDEFCACSCSTFTQRSSLCSREYVLQSSCDSCPINGLHCRSCMGHAADSLTKHSLFDPLNTKERGSCCNGRCCYSVVPKCLSSCDFTKHCDVIIDQIGHAAPKDNHQLQMPTRCCTLGENEKLICQCLSNKIAVRNLPQTSHCKDVSEKVMNQPSIAITERLENVSEPSVADDSSSKAVAEKKDAYRDSAVSKGQPNFGFSSGSSSIIVTKFQKSPEFNNVSSTAKHSKHKNLCDEGSRIEKSSASSYVPTSTGCEEPLNSSAKSELGPSRVKRKCNQISEGRRLEETDNEEHCSELLKKTRTLRCSVKGSESDDCTRASSQSSQKGVYQPQNEVNSFSCRVLRTKRKHPIMHLNKHVKQLHRQTKFFEGDEQPDAKGNFLGGLDSYDRKRQVEDMSTLDKTRHHQEGSRAFVRKLPKYVSLNCIVNEPNTNSEGACSGSGGIDSSLIATGITNDNRKSPKIVPLNLVLKKAKRCNAVKLRKTESTHLYEEKSSDCSVNSSDYSIEKYSVDDENCSPQAEYELQDSKRSRYSSNDLRSHVALHKRTSGVIGEDDSLGLTDVEINCLSISSSSNGTKNRRTSVSLARIKKFGSKSVCYSGSDKDNAVLAHEVNARRLRYSGRLSSNSPCCVCGISDLEPCNRLIECSKCYIKVHQACYGVLKVPRGQWFCRPCKNNTMDTVCVLCGYGGGAMTRALKTKNILKSLLQGLMNLERSEYYVDSLGNASSECTSLQNPVDSAHGDNIMNAKNITSNSWTSGKYYSSLLGPQPMQWVHMVCGLWTPGTKCPNDTTMSAFDVSGASPAKRNTACSICDRTGGSFVKCRAVNCLVFFHAWCAHQRGLLQSEPEGEHNENIGFYGRCVSHAIVFSSHVNPKKEYFRNNNWTCARTEGFKGRKGEGFSDSSHKKYEEYSGEFGVSQEQINAWLRINGSKPCGRGQKEYIHYKQLKGWKHLVVYKSGIHGLGLYTSVFIPRGSMVVEYVGEIVGQRVADRREIEYQSGKRQQYKSACYFFKIDREHIIDATRKGGIARFVNHSCQPNCVAKIISVRNEKKVMFFAERHINPGEEITYDYHFNREDEGQRILCFCRSRYCRRYLN</sequence>
<keyword evidence="5" id="KW-0156">Chromatin regulator</keyword>
<dbReference type="SMART" id="SM00249">
    <property type="entry name" value="PHD"/>
    <property type="match status" value="2"/>
</dbReference>
<gene>
    <name evidence="10" type="ORF">ZEAMMB73_Zm00001d006323</name>
</gene>
<dbReference type="InterPro" id="IPR011011">
    <property type="entry name" value="Znf_FYVE_PHD"/>
</dbReference>
<keyword evidence="6" id="KW-0805">Transcription regulation</keyword>
<dbReference type="GO" id="GO:0032259">
    <property type="term" value="P:methylation"/>
    <property type="evidence" value="ECO:0007669"/>
    <property type="project" value="UniProtKB-KW"/>
</dbReference>
<feature type="region of interest" description="Disordered" evidence="9">
    <location>
        <begin position="161"/>
        <end position="191"/>
    </location>
</feature>
<protein>
    <submittedName>
        <fullName evidence="10">Histone-lysine N-methyltransferase ATX4</fullName>
    </submittedName>
</protein>
<feature type="compositionally biased region" description="Basic and acidic residues" evidence="9">
    <location>
        <begin position="1097"/>
        <end position="1107"/>
    </location>
</feature>
<evidence type="ECO:0000256" key="5">
    <source>
        <dbReference type="ARBA" id="ARBA00022853"/>
    </source>
</evidence>
<dbReference type="SMART" id="SM00317">
    <property type="entry name" value="SET"/>
    <property type="match status" value="1"/>
</dbReference>
<accession>A0A1D6EV07</accession>
<dbReference type="Pfam" id="PF13832">
    <property type="entry name" value="zf-HC5HC2H_2"/>
    <property type="match status" value="1"/>
</dbReference>
<proteinExistence type="predicted"/>
<evidence type="ECO:0000256" key="7">
    <source>
        <dbReference type="ARBA" id="ARBA00023163"/>
    </source>
</evidence>
<dbReference type="GO" id="GO:0008168">
    <property type="term" value="F:methyltransferase activity"/>
    <property type="evidence" value="ECO:0007669"/>
    <property type="project" value="UniProtKB-KW"/>
</dbReference>
<dbReference type="FunFam" id="3.30.40.10:FF:000484">
    <property type="entry name" value="Histone-lysine N-methyltransferase ATX4"/>
    <property type="match status" value="1"/>
</dbReference>
<dbReference type="GO" id="GO:0008270">
    <property type="term" value="F:zinc ion binding"/>
    <property type="evidence" value="ECO:0007669"/>
    <property type="project" value="UniProtKB-KW"/>
</dbReference>
<name>A0A1D6EV07_MAIZE</name>
<evidence type="ECO:0000256" key="4">
    <source>
        <dbReference type="ARBA" id="ARBA00022833"/>
    </source>
</evidence>
<feature type="compositionally biased region" description="Polar residues" evidence="9">
    <location>
        <begin position="558"/>
        <end position="573"/>
    </location>
</feature>
<evidence type="ECO:0000256" key="9">
    <source>
        <dbReference type="SAM" id="MobiDB-lite"/>
    </source>
</evidence>
<dbReference type="Pfam" id="PF16135">
    <property type="entry name" value="TDBD"/>
    <property type="match status" value="1"/>
</dbReference>
<dbReference type="IntAct" id="A0A1D6EV07">
    <property type="interactions" value="9"/>
</dbReference>
<keyword evidence="4" id="KW-0862">Zinc</keyword>
<dbReference type="InterPro" id="IPR019786">
    <property type="entry name" value="Zinc_finger_PHD-type_CS"/>
</dbReference>
<evidence type="ECO:0000313" key="10">
    <source>
        <dbReference type="EMBL" id="ONM23466.1"/>
    </source>
</evidence>
<evidence type="ECO:0000256" key="1">
    <source>
        <dbReference type="ARBA" id="ARBA00004123"/>
    </source>
</evidence>
<dbReference type="PROSITE" id="PS50016">
    <property type="entry name" value="ZF_PHD_2"/>
    <property type="match status" value="1"/>
</dbReference>
<dbReference type="InterPro" id="IPR046341">
    <property type="entry name" value="SET_dom_sf"/>
</dbReference>
<dbReference type="PROSITE" id="PS50280">
    <property type="entry name" value="SET"/>
    <property type="match status" value="1"/>
</dbReference>
<dbReference type="InParanoid" id="A0A1D6EV07"/>
<dbReference type="GO" id="GO:0006325">
    <property type="term" value="P:chromatin organization"/>
    <property type="evidence" value="ECO:0007669"/>
    <property type="project" value="UniProtKB-KW"/>
</dbReference>
<evidence type="ECO:0000256" key="6">
    <source>
        <dbReference type="ARBA" id="ARBA00023015"/>
    </source>
</evidence>
<keyword evidence="8" id="KW-0539">Nucleus</keyword>
<dbReference type="SMR" id="A0A1D6EV07"/>
<dbReference type="CDD" id="cd10518">
    <property type="entry name" value="SET_SETD1-like"/>
    <property type="match status" value="1"/>
</dbReference>
<organism evidence="10">
    <name type="scientific">Zea mays</name>
    <name type="common">Maize</name>
    <dbReference type="NCBI Taxonomy" id="4577"/>
    <lineage>
        <taxon>Eukaryota</taxon>
        <taxon>Viridiplantae</taxon>
        <taxon>Streptophyta</taxon>
        <taxon>Embryophyta</taxon>
        <taxon>Tracheophyta</taxon>
        <taxon>Spermatophyta</taxon>
        <taxon>Magnoliopsida</taxon>
        <taxon>Liliopsida</taxon>
        <taxon>Poales</taxon>
        <taxon>Poaceae</taxon>
        <taxon>PACMAD clade</taxon>
        <taxon>Panicoideae</taxon>
        <taxon>Andropogonodae</taxon>
        <taxon>Andropogoneae</taxon>
        <taxon>Tripsacinae</taxon>
        <taxon>Zea</taxon>
    </lineage>
</organism>
<dbReference type="PANTHER" id="PTHR45838">
    <property type="entry name" value="HISTONE-LYSINE-N-METHYLTRANSFERASE 2 KMT2 FAMILY MEMBER"/>
    <property type="match status" value="1"/>
</dbReference>
<dbReference type="Gene3D" id="2.170.270.10">
    <property type="entry name" value="SET domain"/>
    <property type="match status" value="1"/>
</dbReference>
<feature type="compositionally biased region" description="Polar residues" evidence="9">
    <location>
        <begin position="1108"/>
        <end position="1129"/>
    </location>
</feature>
<dbReference type="CDD" id="cd15571">
    <property type="entry name" value="ePHD"/>
    <property type="match status" value="1"/>
</dbReference>
<keyword evidence="3" id="KW-0863">Zinc-finger</keyword>
<dbReference type="InterPro" id="IPR032308">
    <property type="entry name" value="TDBD"/>
</dbReference>
<feature type="region of interest" description="Disordered" evidence="9">
    <location>
        <begin position="1085"/>
        <end position="1134"/>
    </location>
</feature>
<dbReference type="GO" id="GO:0005634">
    <property type="term" value="C:nucleus"/>
    <property type="evidence" value="ECO:0007669"/>
    <property type="project" value="UniProtKB-SubCell"/>
</dbReference>
<dbReference type="InterPro" id="IPR019787">
    <property type="entry name" value="Znf_PHD-finger"/>
</dbReference>
<dbReference type="EMBL" id="CM007648">
    <property type="protein sequence ID" value="ONM23466.1"/>
    <property type="molecule type" value="Genomic_DNA"/>
</dbReference>
<dbReference type="STRING" id="4577.A0A1D6EV07"/>